<dbReference type="Gene3D" id="1.20.5.650">
    <property type="entry name" value="Single helix bin"/>
    <property type="match status" value="1"/>
</dbReference>
<evidence type="ECO:0000313" key="3">
    <source>
        <dbReference type="RefSeq" id="XP_022724602.1"/>
    </source>
</evidence>
<feature type="compositionally biased region" description="Acidic residues" evidence="1">
    <location>
        <begin position="28"/>
        <end position="37"/>
    </location>
</feature>
<protein>
    <submittedName>
        <fullName evidence="3">Uncharacterized protein LOC111281208 isoform X2</fullName>
    </submittedName>
</protein>
<feature type="region of interest" description="Disordered" evidence="1">
    <location>
        <begin position="1"/>
        <end position="37"/>
    </location>
</feature>
<gene>
    <name evidence="3" type="primary">LOC111281208</name>
</gene>
<keyword evidence="2" id="KW-1185">Reference proteome</keyword>
<dbReference type="RefSeq" id="XP_022724602.1">
    <property type="nucleotide sequence ID" value="XM_022868867.1"/>
</dbReference>
<dbReference type="AlphaFoldDB" id="A0A6P5XAH0"/>
<proteinExistence type="predicted"/>
<name>A0A6P5XAH0_DURZI</name>
<dbReference type="GeneID" id="111281208"/>
<evidence type="ECO:0000256" key="1">
    <source>
        <dbReference type="SAM" id="MobiDB-lite"/>
    </source>
</evidence>
<accession>A0A6P5XAH0</accession>
<organism evidence="2 3">
    <name type="scientific">Durio zibethinus</name>
    <name type="common">Durian</name>
    <dbReference type="NCBI Taxonomy" id="66656"/>
    <lineage>
        <taxon>Eukaryota</taxon>
        <taxon>Viridiplantae</taxon>
        <taxon>Streptophyta</taxon>
        <taxon>Embryophyta</taxon>
        <taxon>Tracheophyta</taxon>
        <taxon>Spermatophyta</taxon>
        <taxon>Magnoliopsida</taxon>
        <taxon>eudicotyledons</taxon>
        <taxon>Gunneridae</taxon>
        <taxon>Pentapetalae</taxon>
        <taxon>rosids</taxon>
        <taxon>malvids</taxon>
        <taxon>Malvales</taxon>
        <taxon>Malvaceae</taxon>
        <taxon>Helicteroideae</taxon>
        <taxon>Durio</taxon>
    </lineage>
</organism>
<dbReference type="Proteomes" id="UP000515121">
    <property type="component" value="Unplaced"/>
</dbReference>
<reference evidence="3" key="1">
    <citation type="submission" date="2025-08" db="UniProtKB">
        <authorList>
            <consortium name="RefSeq"/>
        </authorList>
    </citation>
    <scope>IDENTIFICATION</scope>
    <source>
        <tissue evidence="3">Fruit stalk</tissue>
    </source>
</reference>
<feature type="region of interest" description="Disordered" evidence="1">
    <location>
        <begin position="133"/>
        <end position="158"/>
    </location>
</feature>
<sequence length="158" mass="18441">MVEKNVGPLSSNPDKTRVLRKRKSRSESDDDLSDINDAEITGYLNNKTEMLFKKLVWEAMNKDYPKRLSSKINYDALEKPTDEPDEVTEKAKKGVIDLNCSNQIETQQSKGTSSLEVCAFEEDNYSDELELENTPLYSYREDEEDEYGYREDYDYEEF</sequence>
<evidence type="ECO:0000313" key="2">
    <source>
        <dbReference type="Proteomes" id="UP000515121"/>
    </source>
</evidence>